<evidence type="ECO:0000313" key="2">
    <source>
        <dbReference type="Proteomes" id="UP000032611"/>
    </source>
</evidence>
<sequence>MVSATIMLFRQAGSAAMALKSNLGSIHRRQCAATDMLLPNLSPEVETAEERRSILATRGVAMVET</sequence>
<dbReference type="HOGENOM" id="CLU_2844697_0_0_5"/>
<dbReference type="AlphaFoldDB" id="A0A0D5LMW8"/>
<keyword evidence="2" id="KW-1185">Reference proteome</keyword>
<dbReference type="EMBL" id="CP010803">
    <property type="protein sequence ID" value="AJY45117.1"/>
    <property type="molecule type" value="Genomic_DNA"/>
</dbReference>
<protein>
    <submittedName>
        <fullName evidence="1">Uncharacterized protein</fullName>
    </submittedName>
</protein>
<gene>
    <name evidence="1" type="ORF">TM49_04490</name>
</gene>
<proteinExistence type="predicted"/>
<organism evidence="1 2">
    <name type="scientific">Martelella endophytica</name>
    <dbReference type="NCBI Taxonomy" id="1486262"/>
    <lineage>
        <taxon>Bacteria</taxon>
        <taxon>Pseudomonadati</taxon>
        <taxon>Pseudomonadota</taxon>
        <taxon>Alphaproteobacteria</taxon>
        <taxon>Hyphomicrobiales</taxon>
        <taxon>Aurantimonadaceae</taxon>
        <taxon>Martelella</taxon>
    </lineage>
</organism>
<evidence type="ECO:0000313" key="1">
    <source>
        <dbReference type="EMBL" id="AJY45117.1"/>
    </source>
</evidence>
<dbReference type="KEGG" id="mey:TM49_04490"/>
<name>A0A0D5LMW8_MAREN</name>
<dbReference type="Proteomes" id="UP000032611">
    <property type="component" value="Chromosome"/>
</dbReference>
<accession>A0A0D5LMW8</accession>
<reference evidence="1 2" key="1">
    <citation type="journal article" date="2015" name="Genome Announc.">
        <title>Complete genome sequence of Martelella endophytica YC6887, which has antifungal activity associated with a halophyte.</title>
        <authorList>
            <person name="Khan A."/>
            <person name="Khan H."/>
            <person name="Chung E.J."/>
            <person name="Hossain M.T."/>
            <person name="Chung Y.R."/>
        </authorList>
    </citation>
    <scope>NUCLEOTIDE SEQUENCE [LARGE SCALE GENOMIC DNA]</scope>
    <source>
        <strain evidence="1">YC6887</strain>
    </source>
</reference>